<organism evidence="1 2">
    <name type="scientific">Bimuria novae-zelandiae CBS 107.79</name>
    <dbReference type="NCBI Taxonomy" id="1447943"/>
    <lineage>
        <taxon>Eukaryota</taxon>
        <taxon>Fungi</taxon>
        <taxon>Dikarya</taxon>
        <taxon>Ascomycota</taxon>
        <taxon>Pezizomycotina</taxon>
        <taxon>Dothideomycetes</taxon>
        <taxon>Pleosporomycetidae</taxon>
        <taxon>Pleosporales</taxon>
        <taxon>Massarineae</taxon>
        <taxon>Didymosphaeriaceae</taxon>
        <taxon>Bimuria</taxon>
    </lineage>
</organism>
<evidence type="ECO:0000313" key="1">
    <source>
        <dbReference type="EMBL" id="KAF1978375.1"/>
    </source>
</evidence>
<accession>A0A6A5VN96</accession>
<proteinExistence type="predicted"/>
<dbReference type="AlphaFoldDB" id="A0A6A5VN96"/>
<gene>
    <name evidence="1" type="ORF">BU23DRAFT_563984</name>
</gene>
<name>A0A6A5VN96_9PLEO</name>
<evidence type="ECO:0000313" key="2">
    <source>
        <dbReference type="Proteomes" id="UP000800036"/>
    </source>
</evidence>
<sequence>MSILRLCRQIHSKTTGVLYTKTKFAAIGTPNEMNIERIIKIEDSLGGAEPSDELKALTRDFLDVFDSDRPFTAYMPSGIDIGKIHHFRLEISVEGDRCEGNKWHIERMREPFRAMNSLEVLQIIITRTSLRSWSSDEIKNLSKRVRRIAAVIPRRVRTVT</sequence>
<protein>
    <submittedName>
        <fullName evidence="1">Uncharacterized protein</fullName>
    </submittedName>
</protein>
<reference evidence="1" key="1">
    <citation type="journal article" date="2020" name="Stud. Mycol.">
        <title>101 Dothideomycetes genomes: a test case for predicting lifestyles and emergence of pathogens.</title>
        <authorList>
            <person name="Haridas S."/>
            <person name="Albert R."/>
            <person name="Binder M."/>
            <person name="Bloem J."/>
            <person name="Labutti K."/>
            <person name="Salamov A."/>
            <person name="Andreopoulos B."/>
            <person name="Baker S."/>
            <person name="Barry K."/>
            <person name="Bills G."/>
            <person name="Bluhm B."/>
            <person name="Cannon C."/>
            <person name="Castanera R."/>
            <person name="Culley D."/>
            <person name="Daum C."/>
            <person name="Ezra D."/>
            <person name="Gonzalez J."/>
            <person name="Henrissat B."/>
            <person name="Kuo A."/>
            <person name="Liang C."/>
            <person name="Lipzen A."/>
            <person name="Lutzoni F."/>
            <person name="Magnuson J."/>
            <person name="Mondo S."/>
            <person name="Nolan M."/>
            <person name="Ohm R."/>
            <person name="Pangilinan J."/>
            <person name="Park H.-J."/>
            <person name="Ramirez L."/>
            <person name="Alfaro M."/>
            <person name="Sun H."/>
            <person name="Tritt A."/>
            <person name="Yoshinaga Y."/>
            <person name="Zwiers L.-H."/>
            <person name="Turgeon B."/>
            <person name="Goodwin S."/>
            <person name="Spatafora J."/>
            <person name="Crous P."/>
            <person name="Grigoriev I."/>
        </authorList>
    </citation>
    <scope>NUCLEOTIDE SEQUENCE</scope>
    <source>
        <strain evidence="1">CBS 107.79</strain>
    </source>
</reference>
<keyword evidence="2" id="KW-1185">Reference proteome</keyword>
<dbReference type="Proteomes" id="UP000800036">
    <property type="component" value="Unassembled WGS sequence"/>
</dbReference>
<dbReference type="EMBL" id="ML976660">
    <property type="protein sequence ID" value="KAF1978375.1"/>
    <property type="molecule type" value="Genomic_DNA"/>
</dbReference>